<reference evidence="2" key="2">
    <citation type="journal article" date="2021" name="PeerJ">
        <title>Extensive microbial diversity within the chicken gut microbiome revealed by metagenomics and culture.</title>
        <authorList>
            <person name="Gilroy R."/>
            <person name="Ravi A."/>
            <person name="Getino M."/>
            <person name="Pursley I."/>
            <person name="Horton D.L."/>
            <person name="Alikhan N.F."/>
            <person name="Baker D."/>
            <person name="Gharbi K."/>
            <person name="Hall N."/>
            <person name="Watson M."/>
            <person name="Adriaenssens E.M."/>
            <person name="Foster-Nyarko E."/>
            <person name="Jarju S."/>
            <person name="Secka A."/>
            <person name="Antonio M."/>
            <person name="Oren A."/>
            <person name="Chaudhuri R.R."/>
            <person name="La Ragione R."/>
            <person name="Hildebrand F."/>
            <person name="Pallen M.J."/>
        </authorList>
    </citation>
    <scope>NUCLEOTIDE SEQUENCE</scope>
    <source>
        <strain evidence="2">17113</strain>
    </source>
</reference>
<reference evidence="2" key="1">
    <citation type="submission" date="2020-10" db="EMBL/GenBank/DDBJ databases">
        <authorList>
            <person name="Gilroy R."/>
        </authorList>
    </citation>
    <scope>NUCLEOTIDE SEQUENCE</scope>
    <source>
        <strain evidence="2">17113</strain>
    </source>
</reference>
<gene>
    <name evidence="2" type="ORF">IAC61_03620</name>
</gene>
<comment type="caution">
    <text evidence="2">The sequence shown here is derived from an EMBL/GenBank/DDBJ whole genome shotgun (WGS) entry which is preliminary data.</text>
</comment>
<dbReference type="InterPro" id="IPR011322">
    <property type="entry name" value="N-reg_PII-like_a/b"/>
</dbReference>
<evidence type="ECO:0000313" key="2">
    <source>
        <dbReference type="EMBL" id="MBO8426392.1"/>
    </source>
</evidence>
<dbReference type="InterPro" id="IPR015867">
    <property type="entry name" value="N-reg_PII/ATP_PRibTrfase_C"/>
</dbReference>
<organism evidence="2 3">
    <name type="scientific">Candidatus Alloenteromonas pullistercoris</name>
    <dbReference type="NCBI Taxonomy" id="2840785"/>
    <lineage>
        <taxon>Bacteria</taxon>
        <taxon>Bacillati</taxon>
        <taxon>Bacillota</taxon>
        <taxon>Bacillota incertae sedis</taxon>
        <taxon>Candidatus Alloenteromonas</taxon>
    </lineage>
</organism>
<dbReference type="GO" id="GO:0030234">
    <property type="term" value="F:enzyme regulator activity"/>
    <property type="evidence" value="ECO:0007669"/>
    <property type="project" value="InterPro"/>
</dbReference>
<dbReference type="SMART" id="SM00938">
    <property type="entry name" value="P-II"/>
    <property type="match status" value="1"/>
</dbReference>
<feature type="compositionally biased region" description="Basic and acidic residues" evidence="1">
    <location>
        <begin position="107"/>
        <end position="128"/>
    </location>
</feature>
<evidence type="ECO:0000256" key="1">
    <source>
        <dbReference type="SAM" id="MobiDB-lite"/>
    </source>
</evidence>
<evidence type="ECO:0000313" key="3">
    <source>
        <dbReference type="Proteomes" id="UP000823634"/>
    </source>
</evidence>
<dbReference type="Gene3D" id="3.30.70.120">
    <property type="match status" value="1"/>
</dbReference>
<dbReference type="InterPro" id="IPR002187">
    <property type="entry name" value="N-reg_PII"/>
</dbReference>
<accession>A0A9D9DF14</accession>
<dbReference type="EMBL" id="JADINA010000024">
    <property type="protein sequence ID" value="MBO8426392.1"/>
    <property type="molecule type" value="Genomic_DNA"/>
</dbReference>
<name>A0A9D9DF14_9FIRM</name>
<dbReference type="GO" id="GO:0006808">
    <property type="term" value="P:regulation of nitrogen utilization"/>
    <property type="evidence" value="ECO:0007669"/>
    <property type="project" value="InterPro"/>
</dbReference>
<proteinExistence type="predicted"/>
<feature type="region of interest" description="Disordered" evidence="1">
    <location>
        <begin position="103"/>
        <end position="128"/>
    </location>
</feature>
<dbReference type="AlphaFoldDB" id="A0A9D9DF14"/>
<dbReference type="Proteomes" id="UP000823634">
    <property type="component" value="Unassembled WGS sequence"/>
</dbReference>
<dbReference type="SUPFAM" id="SSF54913">
    <property type="entry name" value="GlnB-like"/>
    <property type="match status" value="1"/>
</dbReference>
<dbReference type="PROSITE" id="PS51343">
    <property type="entry name" value="PII_GLNB_DOM"/>
    <property type="match status" value="1"/>
</dbReference>
<protein>
    <submittedName>
        <fullName evidence="2">P-II family nitrogen regulator</fullName>
    </submittedName>
</protein>
<sequence>MGKNELVVCIVNHGFTDLVMESARKAGARGGTVLTGRGTGNKEMEKLFGVAITPEKEMVLIIVPASIRDAVLKEINVGAGMETPGQGIAFSLPVSDVVGLSSPMAEDALKEDNAQAPSEGEKQANDGE</sequence>
<dbReference type="Pfam" id="PF00543">
    <property type="entry name" value="P-II"/>
    <property type="match status" value="1"/>
</dbReference>